<keyword evidence="2" id="KW-0812">Transmembrane</keyword>
<feature type="compositionally biased region" description="Low complexity" evidence="1">
    <location>
        <begin position="46"/>
        <end position="55"/>
    </location>
</feature>
<dbReference type="AlphaFoldDB" id="A0A0K1Q0L7"/>
<dbReference type="KEGG" id="llu:AKJ09_05984"/>
<evidence type="ECO:0000313" key="4">
    <source>
        <dbReference type="Proteomes" id="UP000064967"/>
    </source>
</evidence>
<dbReference type="EMBL" id="CP012333">
    <property type="protein sequence ID" value="AKU99320.1"/>
    <property type="molecule type" value="Genomic_DNA"/>
</dbReference>
<dbReference type="Proteomes" id="UP000064967">
    <property type="component" value="Chromosome"/>
</dbReference>
<feature type="region of interest" description="Disordered" evidence="1">
    <location>
        <begin position="35"/>
        <end position="55"/>
    </location>
</feature>
<feature type="transmembrane region" description="Helical" evidence="2">
    <location>
        <begin position="65"/>
        <end position="83"/>
    </location>
</feature>
<proteinExistence type="predicted"/>
<keyword evidence="2" id="KW-0472">Membrane</keyword>
<name>A0A0K1Q0L7_9BACT</name>
<evidence type="ECO:0000256" key="1">
    <source>
        <dbReference type="SAM" id="MobiDB-lite"/>
    </source>
</evidence>
<protein>
    <submittedName>
        <fullName evidence="3">Uncharacterized protein</fullName>
    </submittedName>
</protein>
<gene>
    <name evidence="3" type="ORF">AKJ09_05984</name>
</gene>
<keyword evidence="4" id="KW-1185">Reference proteome</keyword>
<reference evidence="3 4" key="1">
    <citation type="submission" date="2015-08" db="EMBL/GenBank/DDBJ databases">
        <authorList>
            <person name="Babu N.S."/>
            <person name="Beckwith C.J."/>
            <person name="Beseler K.G."/>
            <person name="Brison A."/>
            <person name="Carone J.V."/>
            <person name="Caskin T.P."/>
            <person name="Diamond M."/>
            <person name="Durham M.E."/>
            <person name="Foxe J.M."/>
            <person name="Go M."/>
            <person name="Henderson B.A."/>
            <person name="Jones I.B."/>
            <person name="McGettigan J.A."/>
            <person name="Micheletti S.J."/>
            <person name="Nasrallah M.E."/>
            <person name="Ortiz D."/>
            <person name="Piller C.R."/>
            <person name="Privatt S.R."/>
            <person name="Schneider S.L."/>
            <person name="Sharp S."/>
            <person name="Smith T.C."/>
            <person name="Stanton J.D."/>
            <person name="Ullery H.E."/>
            <person name="Wilson R.J."/>
            <person name="Serrano M.G."/>
            <person name="Buck G."/>
            <person name="Lee V."/>
            <person name="Wang Y."/>
            <person name="Carvalho R."/>
            <person name="Voegtly L."/>
            <person name="Shi R."/>
            <person name="Duckworth R."/>
            <person name="Johnson A."/>
            <person name="Loviza R."/>
            <person name="Walstead R."/>
            <person name="Shah Z."/>
            <person name="Kiflezghi M."/>
            <person name="Wade K."/>
            <person name="Ball S.L."/>
            <person name="Bradley K.W."/>
            <person name="Asai D.J."/>
            <person name="Bowman C.A."/>
            <person name="Russell D.A."/>
            <person name="Pope W.H."/>
            <person name="Jacobs-Sera D."/>
            <person name="Hendrix R.W."/>
            <person name="Hatfull G.F."/>
        </authorList>
    </citation>
    <scope>NUCLEOTIDE SEQUENCE [LARGE SCALE GENOMIC DNA]</scope>
    <source>
        <strain evidence="3 4">DSM 27648</strain>
    </source>
</reference>
<keyword evidence="2" id="KW-1133">Transmembrane helix</keyword>
<evidence type="ECO:0000256" key="2">
    <source>
        <dbReference type="SAM" id="Phobius"/>
    </source>
</evidence>
<organism evidence="3 4">
    <name type="scientific">Labilithrix luteola</name>
    <dbReference type="NCBI Taxonomy" id="1391654"/>
    <lineage>
        <taxon>Bacteria</taxon>
        <taxon>Pseudomonadati</taxon>
        <taxon>Myxococcota</taxon>
        <taxon>Polyangia</taxon>
        <taxon>Polyangiales</taxon>
        <taxon>Labilitrichaceae</taxon>
        <taxon>Labilithrix</taxon>
    </lineage>
</organism>
<evidence type="ECO:0000313" key="3">
    <source>
        <dbReference type="EMBL" id="AKU99320.1"/>
    </source>
</evidence>
<accession>A0A0K1Q0L7</accession>
<sequence>MKEPNPNATIQLSVLDLGDGPDKVRLEELLAKADAVKPPPLPPATPARASAPAESAQAGGKRVPAIWFVALVLVAAVGIGFLLRGRVAGSAAVVATPSASATATLGAKPASSVIVVPTVEVGNE</sequence>